<keyword evidence="8" id="KW-1185">Reference proteome</keyword>
<keyword evidence="2 3" id="KW-0697">Rotamase</keyword>
<protein>
    <recommendedName>
        <fullName evidence="4">Peptidyl-prolyl cis-trans isomerase</fullName>
        <ecNumber evidence="4">5.2.1.8</ecNumber>
    </recommendedName>
</protein>
<dbReference type="GO" id="GO:0003755">
    <property type="term" value="F:peptidyl-prolyl cis-trans isomerase activity"/>
    <property type="evidence" value="ECO:0007669"/>
    <property type="project" value="UniProtKB-UniRule"/>
</dbReference>
<evidence type="ECO:0000256" key="1">
    <source>
        <dbReference type="ARBA" id="ARBA00000971"/>
    </source>
</evidence>
<dbReference type="Gene3D" id="3.10.50.40">
    <property type="match status" value="1"/>
</dbReference>
<proteinExistence type="inferred from homology"/>
<organism evidence="7 8">
    <name type="scientific">Flavobacterium saccharophilum</name>
    <dbReference type="NCBI Taxonomy" id="29534"/>
    <lineage>
        <taxon>Bacteria</taxon>
        <taxon>Pseudomonadati</taxon>
        <taxon>Bacteroidota</taxon>
        <taxon>Flavobacteriia</taxon>
        <taxon>Flavobacteriales</taxon>
        <taxon>Flavobacteriaceae</taxon>
        <taxon>Flavobacterium</taxon>
    </lineage>
</organism>
<dbReference type="InterPro" id="IPR019869">
    <property type="entry name" value="Motility-assoc_PPIase_GldI"/>
</dbReference>
<reference evidence="8" key="1">
    <citation type="submission" date="2016-11" db="EMBL/GenBank/DDBJ databases">
        <authorList>
            <person name="Varghese N."/>
            <person name="Submissions S."/>
        </authorList>
    </citation>
    <scope>NUCLEOTIDE SEQUENCE [LARGE SCALE GENOMIC DNA]</scope>
    <source>
        <strain evidence="8">DSM 1811</strain>
    </source>
</reference>
<keyword evidence="3 4" id="KW-0413">Isomerase</keyword>
<comment type="catalytic activity">
    <reaction evidence="1 3 4">
        <text>[protein]-peptidylproline (omega=180) = [protein]-peptidylproline (omega=0)</text>
        <dbReference type="Rhea" id="RHEA:16237"/>
        <dbReference type="Rhea" id="RHEA-COMP:10747"/>
        <dbReference type="Rhea" id="RHEA-COMP:10748"/>
        <dbReference type="ChEBI" id="CHEBI:83833"/>
        <dbReference type="ChEBI" id="CHEBI:83834"/>
        <dbReference type="EC" id="5.2.1.8"/>
    </reaction>
</comment>
<name>A0A1M7EKP9_9FLAO</name>
<dbReference type="InterPro" id="IPR001179">
    <property type="entry name" value="PPIase_FKBP_dom"/>
</dbReference>
<gene>
    <name evidence="7" type="ORF">SAMN05444366_2052</name>
</gene>
<feature type="region of interest" description="Disordered" evidence="5">
    <location>
        <begin position="185"/>
        <end position="233"/>
    </location>
</feature>
<evidence type="ECO:0000256" key="3">
    <source>
        <dbReference type="PROSITE-ProRule" id="PRU00277"/>
    </source>
</evidence>
<evidence type="ECO:0000259" key="6">
    <source>
        <dbReference type="PROSITE" id="PS50059"/>
    </source>
</evidence>
<evidence type="ECO:0000313" key="8">
    <source>
        <dbReference type="Proteomes" id="UP000184121"/>
    </source>
</evidence>
<dbReference type="InterPro" id="IPR046357">
    <property type="entry name" value="PPIase_dom_sf"/>
</dbReference>
<dbReference type="EC" id="5.2.1.8" evidence="4"/>
<evidence type="ECO:0000256" key="4">
    <source>
        <dbReference type="RuleBase" id="RU003915"/>
    </source>
</evidence>
<accession>A0A1M7EKP9</accession>
<evidence type="ECO:0000256" key="2">
    <source>
        <dbReference type="ARBA" id="ARBA00023110"/>
    </source>
</evidence>
<dbReference type="OrthoDB" id="1093155at2"/>
<dbReference type="Pfam" id="PF00254">
    <property type="entry name" value="FKBP_C"/>
    <property type="match status" value="1"/>
</dbReference>
<feature type="domain" description="PPIase FKBP-type" evidence="6">
    <location>
        <begin position="93"/>
        <end position="180"/>
    </location>
</feature>
<evidence type="ECO:0000256" key="5">
    <source>
        <dbReference type="SAM" id="MobiDB-lite"/>
    </source>
</evidence>
<comment type="similarity">
    <text evidence="4">Belongs to the FKBP-type PPIase family.</text>
</comment>
<dbReference type="AlphaFoldDB" id="A0A1M7EKP9"/>
<feature type="compositionally biased region" description="Low complexity" evidence="5">
    <location>
        <begin position="185"/>
        <end position="225"/>
    </location>
</feature>
<dbReference type="PROSITE" id="PS50059">
    <property type="entry name" value="FKBP_PPIASE"/>
    <property type="match status" value="1"/>
</dbReference>
<dbReference type="EMBL" id="FRBY01000002">
    <property type="protein sequence ID" value="SHL92270.1"/>
    <property type="molecule type" value="Genomic_DNA"/>
</dbReference>
<dbReference type="STRING" id="29534.SAMN05444366_2052"/>
<evidence type="ECO:0000313" key="7">
    <source>
        <dbReference type="EMBL" id="SHL92270.1"/>
    </source>
</evidence>
<dbReference type="SUPFAM" id="SSF54534">
    <property type="entry name" value="FKBP-like"/>
    <property type="match status" value="1"/>
</dbReference>
<dbReference type="PROSITE" id="PS51257">
    <property type="entry name" value="PROKAR_LIPOPROTEIN"/>
    <property type="match status" value="1"/>
</dbReference>
<sequence length="233" mass="26101">MNYIKLSIYTLLFAVLLVSCKQHEDARRPISRASGSFMKKSVDRNKKLIADEENVIKKIIKSNPKVKYYATRKGYWLSYDERNLNETQTPRKGDIAYFNLEVKDMKGNVIYSEADLGPQTYYVDKQEIMMGLRDGIKLMRKNETVTFLFPSHIAYGYHGDNKKIGPNESLICTVTLRNFVPDPAAPKTAVPATQTPTVQTAAPTTSGQTPKPVAAKPAAVKPAVQTKKDTINP</sequence>
<dbReference type="NCBIfam" id="TIGR03516">
    <property type="entry name" value="ppisom_GldI"/>
    <property type="match status" value="1"/>
</dbReference>
<dbReference type="RefSeq" id="WP_072971688.1">
    <property type="nucleotide sequence ID" value="NZ_FRBY01000002.1"/>
</dbReference>
<dbReference type="Proteomes" id="UP000184121">
    <property type="component" value="Unassembled WGS sequence"/>
</dbReference>